<proteinExistence type="predicted"/>
<evidence type="ECO:0000313" key="4">
    <source>
        <dbReference type="Proteomes" id="UP000095746"/>
    </source>
</evidence>
<dbReference type="Pfam" id="PF13154">
    <property type="entry name" value="DUF3991"/>
    <property type="match status" value="1"/>
</dbReference>
<sequence>MRRSAAVYHKFTEEEIRQANSVDILSLARGYGYEPEKAGRKAVHMKHSGGLYIFPENNRFFQWTGPDDGIKGGAIDFVMREENLSFPEAVGKLIGKEYVAETRQVTPYEKKERGPLELPDKAENMKRAYWYLVSVRGISPQIVSHFMNRKMIYQEKKYGNCVFVGYDSEGAPRYCSMRAARENSSFKMDATGSDKSYPFFHEGTSDLLIVTEAPIDLMSHASIAADFYGRDWTEDHRISTGCLWNGAIDRYLEGHPQVKRLVFAVDNDYLARDKDGQFRNWGQLTAAKWVREYTGRGFQCAIHVPHLNDFNTDLVERRKGRTVEDLDRLRMAELEAEFNKGAVEEPENEDEQEMEA</sequence>
<dbReference type="RefSeq" id="WP_055271843.1">
    <property type="nucleotide sequence ID" value="NZ_CP015406.2"/>
</dbReference>
<reference evidence="3 5" key="2">
    <citation type="submission" date="2020-11" db="EMBL/GenBank/DDBJ databases">
        <title>Closed and high quality bacterial genomes of the OMM12 community.</title>
        <authorList>
            <person name="Marbouty M."/>
            <person name="Lamy-Besnier Q."/>
            <person name="Debarbieux L."/>
            <person name="Koszul R."/>
        </authorList>
    </citation>
    <scope>NUCLEOTIDE SEQUENCE [LARGE SCALE GENOMIC DNA]</scope>
    <source>
        <strain evidence="3 5">YL31</strain>
    </source>
</reference>
<evidence type="ECO:0000259" key="1">
    <source>
        <dbReference type="Pfam" id="PF13154"/>
    </source>
</evidence>
<dbReference type="EMBL" id="CP065315">
    <property type="protein sequence ID" value="QQR05923.1"/>
    <property type="molecule type" value="Genomic_DNA"/>
</dbReference>
<protein>
    <submittedName>
        <fullName evidence="2">DNA primase (Bacterial type)</fullName>
    </submittedName>
    <submittedName>
        <fullName evidence="3">DUF3991 domain-containing protein</fullName>
    </submittedName>
</protein>
<dbReference type="Proteomes" id="UP000095746">
    <property type="component" value="Unassembled WGS sequence"/>
</dbReference>
<dbReference type="Proteomes" id="UP000595792">
    <property type="component" value="Chromosome"/>
</dbReference>
<dbReference type="GO" id="GO:0008270">
    <property type="term" value="F:zinc ion binding"/>
    <property type="evidence" value="ECO:0007669"/>
    <property type="project" value="InterPro"/>
</dbReference>
<evidence type="ECO:0000313" key="2">
    <source>
        <dbReference type="EMBL" id="CUN65104.1"/>
    </source>
</evidence>
<dbReference type="Gene3D" id="3.90.580.10">
    <property type="entry name" value="Zinc finger, CHC2-type domain"/>
    <property type="match status" value="1"/>
</dbReference>
<gene>
    <name evidence="2" type="ORF">ERS852411_00258</name>
    <name evidence="3" type="ORF">I5Q84_18695</name>
</gene>
<reference evidence="2 4" key="1">
    <citation type="submission" date="2015-09" db="EMBL/GenBank/DDBJ databases">
        <authorList>
            <consortium name="Pathogen Informatics"/>
        </authorList>
    </citation>
    <scope>NUCLEOTIDE SEQUENCE [LARGE SCALE GENOMIC DNA]</scope>
    <source>
        <strain evidence="2 4">2789STDY5608854</strain>
    </source>
</reference>
<dbReference type="GO" id="GO:0006260">
    <property type="term" value="P:DNA replication"/>
    <property type="evidence" value="ECO:0007669"/>
    <property type="project" value="InterPro"/>
</dbReference>
<name>A0A173YMK6_FLAPL</name>
<dbReference type="GO" id="GO:0003677">
    <property type="term" value="F:DNA binding"/>
    <property type="evidence" value="ECO:0007669"/>
    <property type="project" value="InterPro"/>
</dbReference>
<dbReference type="AlphaFoldDB" id="A0A173YMK6"/>
<dbReference type="InterPro" id="IPR036977">
    <property type="entry name" value="DNA_primase_Znf_CHC2"/>
</dbReference>
<organism evidence="2 4">
    <name type="scientific">Flavonifractor plautii</name>
    <name type="common">Fusobacterium plautii</name>
    <dbReference type="NCBI Taxonomy" id="292800"/>
    <lineage>
        <taxon>Bacteria</taxon>
        <taxon>Bacillati</taxon>
        <taxon>Bacillota</taxon>
        <taxon>Clostridia</taxon>
        <taxon>Eubacteriales</taxon>
        <taxon>Oscillospiraceae</taxon>
        <taxon>Flavonifractor</taxon>
    </lineage>
</organism>
<evidence type="ECO:0000313" key="3">
    <source>
        <dbReference type="EMBL" id="QQR05923.1"/>
    </source>
</evidence>
<accession>A0A173YMK6</accession>
<dbReference type="SUPFAM" id="SSF57783">
    <property type="entry name" value="Zinc beta-ribbon"/>
    <property type="match status" value="1"/>
</dbReference>
<dbReference type="InterPro" id="IPR025054">
    <property type="entry name" value="DUF3991"/>
</dbReference>
<dbReference type="KEGG" id="fpla:A4U99_02505"/>
<feature type="domain" description="DUF3991" evidence="1">
    <location>
        <begin position="131"/>
        <end position="201"/>
    </location>
</feature>
<dbReference type="EMBL" id="CYZT01000007">
    <property type="protein sequence ID" value="CUN65104.1"/>
    <property type="molecule type" value="Genomic_DNA"/>
</dbReference>
<evidence type="ECO:0000313" key="5">
    <source>
        <dbReference type="Proteomes" id="UP000595792"/>
    </source>
</evidence>
<dbReference type="OrthoDB" id="9802530at2"/>